<dbReference type="Proteomes" id="UP000518266">
    <property type="component" value="Unassembled WGS sequence"/>
</dbReference>
<proteinExistence type="predicted"/>
<feature type="region of interest" description="Disordered" evidence="1">
    <location>
        <begin position="1"/>
        <end position="22"/>
    </location>
</feature>
<name>A0A7J5ZBB4_DISMA</name>
<sequence>MVKTQAHDEDMMKTRAHGEDMTKTQAHYVGEVSQVEDVVELDCSWEEDGGETLVQGQGQLDQGGQLFRRAALKLRQDGAVSGLRLSLGPPATSSDGKFTGKRLRLSNDS</sequence>
<evidence type="ECO:0000313" key="3">
    <source>
        <dbReference type="Proteomes" id="UP000518266"/>
    </source>
</evidence>
<gene>
    <name evidence="2" type="ORF">F7725_021405</name>
</gene>
<feature type="region of interest" description="Disordered" evidence="1">
    <location>
        <begin position="82"/>
        <end position="109"/>
    </location>
</feature>
<evidence type="ECO:0000313" key="2">
    <source>
        <dbReference type="EMBL" id="KAF3859006.1"/>
    </source>
</evidence>
<feature type="compositionally biased region" description="Basic residues" evidence="1">
    <location>
        <begin position="99"/>
        <end position="109"/>
    </location>
</feature>
<protein>
    <submittedName>
        <fullName evidence="2">Uncharacterized protein</fullName>
    </submittedName>
</protein>
<organism evidence="2 3">
    <name type="scientific">Dissostichus mawsoni</name>
    <name type="common">Antarctic cod</name>
    <dbReference type="NCBI Taxonomy" id="36200"/>
    <lineage>
        <taxon>Eukaryota</taxon>
        <taxon>Metazoa</taxon>
        <taxon>Chordata</taxon>
        <taxon>Craniata</taxon>
        <taxon>Vertebrata</taxon>
        <taxon>Euteleostomi</taxon>
        <taxon>Actinopterygii</taxon>
        <taxon>Neopterygii</taxon>
        <taxon>Teleostei</taxon>
        <taxon>Neoteleostei</taxon>
        <taxon>Acanthomorphata</taxon>
        <taxon>Eupercaria</taxon>
        <taxon>Perciformes</taxon>
        <taxon>Notothenioidei</taxon>
        <taxon>Nototheniidae</taxon>
        <taxon>Dissostichus</taxon>
    </lineage>
</organism>
<accession>A0A7J5ZBB4</accession>
<reference evidence="2 3" key="1">
    <citation type="submission" date="2020-03" db="EMBL/GenBank/DDBJ databases">
        <title>Dissostichus mawsoni Genome sequencing and assembly.</title>
        <authorList>
            <person name="Park H."/>
        </authorList>
    </citation>
    <scope>NUCLEOTIDE SEQUENCE [LARGE SCALE GENOMIC DNA]</scope>
    <source>
        <strain evidence="2">DM0001</strain>
        <tissue evidence="2">Muscle</tissue>
    </source>
</reference>
<comment type="caution">
    <text evidence="2">The sequence shown here is derived from an EMBL/GenBank/DDBJ whole genome shotgun (WGS) entry which is preliminary data.</text>
</comment>
<dbReference type="AlphaFoldDB" id="A0A7J5ZBB4"/>
<evidence type="ECO:0000256" key="1">
    <source>
        <dbReference type="SAM" id="MobiDB-lite"/>
    </source>
</evidence>
<keyword evidence="3" id="KW-1185">Reference proteome</keyword>
<dbReference type="EMBL" id="JAAKFY010000003">
    <property type="protein sequence ID" value="KAF3859006.1"/>
    <property type="molecule type" value="Genomic_DNA"/>
</dbReference>